<reference evidence="1" key="1">
    <citation type="submission" date="2023-06" db="EMBL/GenBank/DDBJ databases">
        <authorList>
            <consortium name="Lawrence Berkeley National Laboratory"/>
            <person name="Ahrendt S."/>
            <person name="Sahu N."/>
            <person name="Indic B."/>
            <person name="Wong-Bajracharya J."/>
            <person name="Merenyi Z."/>
            <person name="Ke H.-M."/>
            <person name="Monk M."/>
            <person name="Kocsube S."/>
            <person name="Drula E."/>
            <person name="Lipzen A."/>
            <person name="Balint B."/>
            <person name="Henrissat B."/>
            <person name="Andreopoulos B."/>
            <person name="Martin F.M."/>
            <person name="Harder C.B."/>
            <person name="Rigling D."/>
            <person name="Ford K.L."/>
            <person name="Foster G.D."/>
            <person name="Pangilinan J."/>
            <person name="Papanicolaou A."/>
            <person name="Barry K."/>
            <person name="LaButti K."/>
            <person name="Viragh M."/>
            <person name="Koriabine M."/>
            <person name="Yan M."/>
            <person name="Riley R."/>
            <person name="Champramary S."/>
            <person name="Plett K.L."/>
            <person name="Tsai I.J."/>
            <person name="Slot J."/>
            <person name="Sipos G."/>
            <person name="Plett J."/>
            <person name="Nagy L.G."/>
            <person name="Grigoriev I.V."/>
        </authorList>
    </citation>
    <scope>NUCLEOTIDE SEQUENCE</scope>
    <source>
        <strain evidence="1">FPL87.14</strain>
    </source>
</reference>
<gene>
    <name evidence="1" type="ORF">EV421DRAFT_1975359</name>
</gene>
<feature type="non-terminal residue" evidence="1">
    <location>
        <position position="1"/>
    </location>
</feature>
<evidence type="ECO:0000313" key="2">
    <source>
        <dbReference type="Proteomes" id="UP001175226"/>
    </source>
</evidence>
<organism evidence="1 2">
    <name type="scientific">Armillaria borealis</name>
    <dbReference type="NCBI Taxonomy" id="47425"/>
    <lineage>
        <taxon>Eukaryota</taxon>
        <taxon>Fungi</taxon>
        <taxon>Dikarya</taxon>
        <taxon>Basidiomycota</taxon>
        <taxon>Agaricomycotina</taxon>
        <taxon>Agaricomycetes</taxon>
        <taxon>Agaricomycetidae</taxon>
        <taxon>Agaricales</taxon>
        <taxon>Marasmiineae</taxon>
        <taxon>Physalacriaceae</taxon>
        <taxon>Armillaria</taxon>
    </lineage>
</organism>
<name>A0AA39J8V0_9AGAR</name>
<accession>A0AA39J8V0</accession>
<dbReference type="EMBL" id="JAUEPT010000049">
    <property type="protein sequence ID" value="KAK0437351.1"/>
    <property type="molecule type" value="Genomic_DNA"/>
</dbReference>
<keyword evidence="2" id="KW-1185">Reference proteome</keyword>
<dbReference type="Proteomes" id="UP001175226">
    <property type="component" value="Unassembled WGS sequence"/>
</dbReference>
<sequence length="393" mass="45242">NLHSNSAYPHQRSRLVESFRQEHVGRVYTCRKLHCLLTEFPDIPSFVTTFGIFGSYPTGLCDLCNDPMIRSIIPKFCFLKRIALVHLDGSTAWRSLNVDFKSCFLQVLRLPGLTTLHIDNVYMSGASEFMVLFDSVALSVKNLVLDLAYMHPVSTNYPLPPSQREAPILESLEIYNFTNDNRFALMVMVKSPPFFLNIHHLRRLAVQDRTCSANGMMQALLDVTVHTLEHLLIQTDKCPGKNFNLYKRRIYHSIFVVTERLVSIHVVVIVWDSMILNLTALSYPPTMRDLTVDAMFGPFGHLAGRMGTPDCRALDAYIDQLHLPSLQSVRVRVHNARHHECQNRYCGGLPAEFYVPRWKLQIERDMPLLRSRNLLEVIIARKRMVTWNSQWKS</sequence>
<proteinExistence type="predicted"/>
<evidence type="ECO:0000313" key="1">
    <source>
        <dbReference type="EMBL" id="KAK0437351.1"/>
    </source>
</evidence>
<protein>
    <submittedName>
        <fullName evidence="1">Uncharacterized protein</fullName>
    </submittedName>
</protein>
<dbReference type="AlphaFoldDB" id="A0AA39J8V0"/>
<comment type="caution">
    <text evidence="1">The sequence shown here is derived from an EMBL/GenBank/DDBJ whole genome shotgun (WGS) entry which is preliminary data.</text>
</comment>